<reference evidence="2 3" key="1">
    <citation type="submission" date="2015-01" db="EMBL/GenBank/DDBJ databases">
        <title>The Genome Sequence of Fonsecaea pedrosoi CBS 271.37.</title>
        <authorList>
            <consortium name="The Broad Institute Genomics Platform"/>
            <person name="Cuomo C."/>
            <person name="de Hoog S."/>
            <person name="Gorbushina A."/>
            <person name="Stielow B."/>
            <person name="Teixiera M."/>
            <person name="Abouelleil A."/>
            <person name="Chapman S.B."/>
            <person name="Priest M."/>
            <person name="Young S.K."/>
            <person name="Wortman J."/>
            <person name="Nusbaum C."/>
            <person name="Birren B."/>
        </authorList>
    </citation>
    <scope>NUCLEOTIDE SEQUENCE [LARGE SCALE GENOMIC DNA]</scope>
    <source>
        <strain evidence="2 3">CBS 271.37</strain>
    </source>
</reference>
<dbReference type="Proteomes" id="UP000053029">
    <property type="component" value="Unassembled WGS sequence"/>
</dbReference>
<dbReference type="EMBL" id="KN846976">
    <property type="protein sequence ID" value="KIW74910.1"/>
    <property type="molecule type" value="Genomic_DNA"/>
</dbReference>
<dbReference type="GeneID" id="25311171"/>
<evidence type="ECO:0000313" key="3">
    <source>
        <dbReference type="Proteomes" id="UP000053029"/>
    </source>
</evidence>
<sequence>MLSSPRPKLLSSPQASSIRQLDQKAEPTVRDLTLLPVKIPDLTAKHHNSPEAKRIALDPAPSIKPEPINHPTSLDLANSPFAMSDGLNEARALRVMEIMNDFRTLQIHINSLITRSEASPPDQESYYLDGYVVLRQCAAESQAVLAGHFNPGNLGLQSGNIPETEVQKASLQRIILDASTRRFQAHKIYLRGSAATRWVQLRTQLLRGEKPGSKHANGLRTIDQRLRQELSEITDDHVYRDLRNADQRKRYWLDEDPVLERMLGWIRMQR</sequence>
<organism evidence="2 3">
    <name type="scientific">Fonsecaea pedrosoi CBS 271.37</name>
    <dbReference type="NCBI Taxonomy" id="1442368"/>
    <lineage>
        <taxon>Eukaryota</taxon>
        <taxon>Fungi</taxon>
        <taxon>Dikarya</taxon>
        <taxon>Ascomycota</taxon>
        <taxon>Pezizomycotina</taxon>
        <taxon>Eurotiomycetes</taxon>
        <taxon>Chaetothyriomycetidae</taxon>
        <taxon>Chaetothyriales</taxon>
        <taxon>Herpotrichiellaceae</taxon>
        <taxon>Fonsecaea</taxon>
    </lineage>
</organism>
<dbReference type="HOGENOM" id="CLU_084254_1_0_1"/>
<dbReference type="OrthoDB" id="4510061at2759"/>
<protein>
    <submittedName>
        <fullName evidence="2">Uncharacterized protein</fullName>
    </submittedName>
</protein>
<feature type="compositionally biased region" description="Low complexity" evidence="1">
    <location>
        <begin position="1"/>
        <end position="13"/>
    </location>
</feature>
<accession>A0A0D2G860</accession>
<keyword evidence="3" id="KW-1185">Reference proteome</keyword>
<feature type="region of interest" description="Disordered" evidence="1">
    <location>
        <begin position="1"/>
        <end position="25"/>
    </location>
</feature>
<gene>
    <name evidence="2" type="ORF">Z517_11681</name>
</gene>
<dbReference type="AlphaFoldDB" id="A0A0D2G860"/>
<evidence type="ECO:0000313" key="2">
    <source>
        <dbReference type="EMBL" id="KIW74910.1"/>
    </source>
</evidence>
<evidence type="ECO:0000256" key="1">
    <source>
        <dbReference type="SAM" id="MobiDB-lite"/>
    </source>
</evidence>
<dbReference type="RefSeq" id="XP_013278718.1">
    <property type="nucleotide sequence ID" value="XM_013423264.1"/>
</dbReference>
<proteinExistence type="predicted"/>
<dbReference type="VEuPathDB" id="FungiDB:Z517_11681"/>
<name>A0A0D2G860_9EURO</name>